<dbReference type="OrthoDB" id="10027876at2759"/>
<evidence type="ECO:0000313" key="13">
    <source>
        <dbReference type="Proteomes" id="UP000094527"/>
    </source>
</evidence>
<evidence type="ECO:0000256" key="2">
    <source>
        <dbReference type="ARBA" id="ARBA00022723"/>
    </source>
</evidence>
<evidence type="ECO:0000256" key="6">
    <source>
        <dbReference type="ARBA" id="ARBA00023015"/>
    </source>
</evidence>
<evidence type="ECO:0000256" key="1">
    <source>
        <dbReference type="ARBA" id="ARBA00004123"/>
    </source>
</evidence>
<dbReference type="PANTHER" id="PTHR19818:SF158">
    <property type="entry name" value="C2H2-TYPE DOMAIN-CONTAINING PROTEIN-RELATED"/>
    <property type="match status" value="1"/>
</dbReference>
<dbReference type="STRING" id="48709.A0A1D2MNZ3"/>
<evidence type="ECO:0000256" key="7">
    <source>
        <dbReference type="ARBA" id="ARBA00023163"/>
    </source>
</evidence>
<keyword evidence="4 9" id="KW-0863">Zinc-finger</keyword>
<dbReference type="SMART" id="SM00355">
    <property type="entry name" value="ZnF_C2H2"/>
    <property type="match status" value="8"/>
</dbReference>
<dbReference type="InterPro" id="IPR013087">
    <property type="entry name" value="Znf_C2H2_type"/>
</dbReference>
<dbReference type="PANTHER" id="PTHR19818">
    <property type="entry name" value="ZINC FINGER PROTEIN ZIC AND GLI"/>
    <property type="match status" value="1"/>
</dbReference>
<evidence type="ECO:0000256" key="9">
    <source>
        <dbReference type="PROSITE-ProRule" id="PRU00042"/>
    </source>
</evidence>
<feature type="domain" description="C2H2-type" evidence="11">
    <location>
        <begin position="519"/>
        <end position="546"/>
    </location>
</feature>
<name>A0A1D2MNZ3_ORCCI</name>
<dbReference type="AlphaFoldDB" id="A0A1D2MNZ3"/>
<dbReference type="Pfam" id="PF00096">
    <property type="entry name" value="zf-C2H2"/>
    <property type="match status" value="4"/>
</dbReference>
<dbReference type="GO" id="GO:0000981">
    <property type="term" value="F:DNA-binding transcription factor activity, RNA polymerase II-specific"/>
    <property type="evidence" value="ECO:0007669"/>
    <property type="project" value="TreeGrafter"/>
</dbReference>
<feature type="domain" description="C2H2-type" evidence="11">
    <location>
        <begin position="547"/>
        <end position="570"/>
    </location>
</feature>
<dbReference type="GO" id="GO:0005634">
    <property type="term" value="C:nucleus"/>
    <property type="evidence" value="ECO:0007669"/>
    <property type="project" value="UniProtKB-SubCell"/>
</dbReference>
<evidence type="ECO:0000256" key="4">
    <source>
        <dbReference type="ARBA" id="ARBA00022771"/>
    </source>
</evidence>
<keyword evidence="8" id="KW-0539">Nucleus</keyword>
<accession>A0A1D2MNZ3</accession>
<feature type="region of interest" description="Disordered" evidence="10">
    <location>
        <begin position="209"/>
        <end position="246"/>
    </location>
</feature>
<feature type="region of interest" description="Disordered" evidence="10">
    <location>
        <begin position="398"/>
        <end position="422"/>
    </location>
</feature>
<proteinExistence type="predicted"/>
<dbReference type="FunFam" id="3.30.160.60:FF:000032">
    <property type="entry name" value="Krueppel-like factor 4"/>
    <property type="match status" value="1"/>
</dbReference>
<dbReference type="PROSITE" id="PS50157">
    <property type="entry name" value="ZINC_FINGER_C2H2_2"/>
    <property type="match status" value="5"/>
</dbReference>
<evidence type="ECO:0000256" key="5">
    <source>
        <dbReference type="ARBA" id="ARBA00022833"/>
    </source>
</evidence>
<evidence type="ECO:0000259" key="11">
    <source>
        <dbReference type="PROSITE" id="PS50157"/>
    </source>
</evidence>
<dbReference type="InterPro" id="IPR050329">
    <property type="entry name" value="GLI_C2H2-zinc-finger"/>
</dbReference>
<dbReference type="GO" id="GO:0045944">
    <property type="term" value="P:positive regulation of transcription by RNA polymerase II"/>
    <property type="evidence" value="ECO:0007669"/>
    <property type="project" value="UniProtKB-ARBA"/>
</dbReference>
<dbReference type="PROSITE" id="PS00028">
    <property type="entry name" value="ZINC_FINGER_C2H2_1"/>
    <property type="match status" value="6"/>
</dbReference>
<comment type="subcellular location">
    <subcellularLocation>
        <location evidence="1">Nucleus</location>
    </subcellularLocation>
</comment>
<dbReference type="FunFam" id="3.30.160.60:FF:000145">
    <property type="entry name" value="Zinc finger protein 574"/>
    <property type="match status" value="1"/>
</dbReference>
<dbReference type="GO" id="GO:0008270">
    <property type="term" value="F:zinc ion binding"/>
    <property type="evidence" value="ECO:0007669"/>
    <property type="project" value="UniProtKB-KW"/>
</dbReference>
<feature type="domain" description="C2H2-type" evidence="11">
    <location>
        <begin position="490"/>
        <end position="513"/>
    </location>
</feature>
<feature type="domain" description="C2H2-type" evidence="11">
    <location>
        <begin position="432"/>
        <end position="459"/>
    </location>
</feature>
<dbReference type="Gene3D" id="3.30.160.60">
    <property type="entry name" value="Classic Zinc Finger"/>
    <property type="match status" value="6"/>
</dbReference>
<evidence type="ECO:0000256" key="8">
    <source>
        <dbReference type="ARBA" id="ARBA00023242"/>
    </source>
</evidence>
<keyword evidence="3" id="KW-0677">Repeat</keyword>
<keyword evidence="5" id="KW-0862">Zinc</keyword>
<keyword evidence="7" id="KW-0804">Transcription</keyword>
<reference evidence="12 13" key="1">
    <citation type="journal article" date="2016" name="Genome Biol. Evol.">
        <title>Gene Family Evolution Reflects Adaptation to Soil Environmental Stressors in the Genome of the Collembolan Orchesella cincta.</title>
        <authorList>
            <person name="Faddeeva-Vakhrusheva A."/>
            <person name="Derks M.F."/>
            <person name="Anvar S.Y."/>
            <person name="Agamennone V."/>
            <person name="Suring W."/>
            <person name="Smit S."/>
            <person name="van Straalen N.M."/>
            <person name="Roelofs D."/>
        </authorList>
    </citation>
    <scope>NUCLEOTIDE SEQUENCE [LARGE SCALE GENOMIC DNA]</scope>
    <source>
        <tissue evidence="12">Mixed pool</tissue>
    </source>
</reference>
<evidence type="ECO:0000313" key="12">
    <source>
        <dbReference type="EMBL" id="ODM94612.1"/>
    </source>
</evidence>
<feature type="compositionally biased region" description="Polar residues" evidence="10">
    <location>
        <begin position="210"/>
        <end position="227"/>
    </location>
</feature>
<sequence>MSKFPCTIRGGDEGDVSYGGRGGEEIEFGDPTVNRNLTGVSTTNNMESSKIKQGEEDVNLETVPPDRDFCINCNLELPNDSVKHYKISRVSSFPSDSVADGEICRKEISVIEAISVMCRLSIEHVVCKEKCVLCNKCGKLLELAYNTFQDFIQLTGRESVLLSSIDRAANSTTPSRKREGGKLGFSKDRNQITTADQLNKVKFAIDKFPSSKSNQDSTYKVQTGQQSERVKKLRRGQPRSEEVPSLLNKHKTTLHRKPKQVKIKSEDSTTTTTSEPVYDSTFMESQSDDYEEELTSTAHNHQCKLCSYEGLSFAELEKHFESEHKDAELLLPYRCSICELDFGEEDFREHLAIHDNSSASENKLECKLCESKFSSFPRLKQHYTESHPFVSIMTVSREDGENENSTTGQNFKSFKSSPKKMRKDGKGEKLVWNCDVCGKKFGRFDHMKLHLRIHTGEKPYVCKVKECGKAFSDPRGLAYHEITHSDERPYCCTRCGRTFKRLHHLNDHEKNHTDVPRPFTCPVCQKSFKYKKHLNSHSVIHQGTKDFHCNLCFKCFNRKDNLRQHIKKVHKKTIDQVVGNNNTSKHQTTNPPISVPSGGECSSNNVLVDNANSNTSAIPTQVFGSRANATTIPVAITISDHEQIVYMTL</sequence>
<evidence type="ECO:0000256" key="10">
    <source>
        <dbReference type="SAM" id="MobiDB-lite"/>
    </source>
</evidence>
<protein>
    <submittedName>
        <fullName evidence="12">Putative zinc finger protein</fullName>
    </submittedName>
</protein>
<feature type="compositionally biased region" description="Polar residues" evidence="10">
    <location>
        <begin position="403"/>
        <end position="416"/>
    </location>
</feature>
<keyword evidence="6" id="KW-0805">Transcription regulation</keyword>
<dbReference type="SUPFAM" id="SSF57667">
    <property type="entry name" value="beta-beta-alpha zinc fingers"/>
    <property type="match status" value="2"/>
</dbReference>
<dbReference type="Proteomes" id="UP000094527">
    <property type="component" value="Unassembled WGS sequence"/>
</dbReference>
<feature type="domain" description="C2H2-type" evidence="11">
    <location>
        <begin position="460"/>
        <end position="489"/>
    </location>
</feature>
<keyword evidence="13" id="KW-1185">Reference proteome</keyword>
<dbReference type="GO" id="GO:0000978">
    <property type="term" value="F:RNA polymerase II cis-regulatory region sequence-specific DNA binding"/>
    <property type="evidence" value="ECO:0007669"/>
    <property type="project" value="TreeGrafter"/>
</dbReference>
<evidence type="ECO:0000256" key="3">
    <source>
        <dbReference type="ARBA" id="ARBA00022737"/>
    </source>
</evidence>
<organism evidence="12 13">
    <name type="scientific">Orchesella cincta</name>
    <name type="common">Springtail</name>
    <name type="synonym">Podura cincta</name>
    <dbReference type="NCBI Taxonomy" id="48709"/>
    <lineage>
        <taxon>Eukaryota</taxon>
        <taxon>Metazoa</taxon>
        <taxon>Ecdysozoa</taxon>
        <taxon>Arthropoda</taxon>
        <taxon>Hexapoda</taxon>
        <taxon>Collembola</taxon>
        <taxon>Entomobryomorpha</taxon>
        <taxon>Entomobryoidea</taxon>
        <taxon>Orchesellidae</taxon>
        <taxon>Orchesellinae</taxon>
        <taxon>Orchesella</taxon>
    </lineage>
</organism>
<gene>
    <name evidence="12" type="ORF">Ocin01_12061</name>
</gene>
<dbReference type="EMBL" id="LJIJ01000782">
    <property type="protein sequence ID" value="ODM94612.1"/>
    <property type="molecule type" value="Genomic_DNA"/>
</dbReference>
<keyword evidence="2" id="KW-0479">Metal-binding</keyword>
<comment type="caution">
    <text evidence="12">The sequence shown here is derived from an EMBL/GenBank/DDBJ whole genome shotgun (WGS) entry which is preliminary data.</text>
</comment>
<dbReference type="InterPro" id="IPR036236">
    <property type="entry name" value="Znf_C2H2_sf"/>
</dbReference>